<organism evidence="1 2">
    <name type="scientific">Pseudomonas citronellolis</name>
    <dbReference type="NCBI Taxonomy" id="53408"/>
    <lineage>
        <taxon>Bacteria</taxon>
        <taxon>Pseudomonadati</taxon>
        <taxon>Pseudomonadota</taxon>
        <taxon>Gammaproteobacteria</taxon>
        <taxon>Pseudomonadales</taxon>
        <taxon>Pseudomonadaceae</taxon>
        <taxon>Pseudomonas</taxon>
    </lineage>
</organism>
<gene>
    <name evidence="1" type="ORF">A9C11_23590</name>
</gene>
<dbReference type="AlphaFoldDB" id="A0A1A9KGR4"/>
<dbReference type="Proteomes" id="UP000077748">
    <property type="component" value="Chromosome"/>
</dbReference>
<accession>A0A1A9KGR4</accession>
<proteinExistence type="predicted"/>
<dbReference type="EMBL" id="CP015878">
    <property type="protein sequence ID" value="ANI16767.1"/>
    <property type="molecule type" value="Genomic_DNA"/>
</dbReference>
<protein>
    <submittedName>
        <fullName evidence="1">Uncharacterized protein</fullName>
    </submittedName>
</protein>
<dbReference type="RefSeq" id="WP_064584020.1">
    <property type="nucleotide sequence ID" value="NZ_CP015878.1"/>
</dbReference>
<evidence type="ECO:0000313" key="2">
    <source>
        <dbReference type="Proteomes" id="UP000077748"/>
    </source>
</evidence>
<reference evidence="1 2" key="1">
    <citation type="submission" date="2016-05" db="EMBL/GenBank/DDBJ databases">
        <title>Genome Sequence of Pseudomonas citronellolis Strain SJTE-3, an Estrogens and Persistent Organic Pollutants degradation strain.</title>
        <authorList>
            <person name="Liang R."/>
        </authorList>
    </citation>
    <scope>NUCLEOTIDE SEQUENCE [LARGE SCALE GENOMIC DNA]</scope>
    <source>
        <strain evidence="1 2">SJTE-3</strain>
    </source>
</reference>
<name>A0A1A9KGR4_9PSED</name>
<evidence type="ECO:0000313" key="1">
    <source>
        <dbReference type="EMBL" id="ANI16767.1"/>
    </source>
</evidence>
<sequence length="66" mass="7363">MGKPKTTPEAVPAEAGVLHYRDKRFRSRVLVLSSGQCAHVERGQVAAGSDELRQYLEQHADFEPLE</sequence>